<keyword evidence="3" id="KW-1185">Reference proteome</keyword>
<evidence type="ECO:0000313" key="2">
    <source>
        <dbReference type="EMBL" id="EDW64788.2"/>
    </source>
</evidence>
<evidence type="ECO:0000256" key="1">
    <source>
        <dbReference type="SAM" id="SignalP"/>
    </source>
</evidence>
<name>B4LSG6_DROVI</name>
<gene>
    <name evidence="2" type="primary">Dvir\GJ20625</name>
    <name evidence="2" type="ORF">Dvir_GJ20625</name>
</gene>
<dbReference type="Proteomes" id="UP000008792">
    <property type="component" value="Unassembled WGS sequence"/>
</dbReference>
<feature type="signal peptide" evidence="1">
    <location>
        <begin position="1"/>
        <end position="22"/>
    </location>
</feature>
<dbReference type="STRING" id="7244.B4LSG6"/>
<dbReference type="PANTHER" id="PTHR11008:SF13">
    <property type="entry name" value="FI04421P"/>
    <property type="match status" value="1"/>
</dbReference>
<dbReference type="SMART" id="SM00700">
    <property type="entry name" value="JHBP"/>
    <property type="match status" value="1"/>
</dbReference>
<proteinExistence type="predicted"/>
<dbReference type="SMR" id="B4LSG6"/>
<dbReference type="InterPro" id="IPR038602">
    <property type="entry name" value="Mite_allergen_7_sf"/>
</dbReference>
<dbReference type="HOGENOM" id="CLU_037461_0_0_1"/>
<dbReference type="Pfam" id="PF06585">
    <property type="entry name" value="JHBP"/>
    <property type="match status" value="1"/>
</dbReference>
<dbReference type="AlphaFoldDB" id="B4LSG6"/>
<keyword evidence="1" id="KW-0732">Signal</keyword>
<dbReference type="Pfam" id="PF16984">
    <property type="entry name" value="Grp7_allergen"/>
    <property type="match status" value="1"/>
</dbReference>
<dbReference type="Gene3D" id="3.15.10.50">
    <property type="match status" value="1"/>
</dbReference>
<accession>B4LSG6</accession>
<dbReference type="InterPro" id="IPR038606">
    <property type="entry name" value="To_sf"/>
</dbReference>
<sequence length="447" mass="49883">MKSLIVLLVALLILAYNVPAQAQDENEAEGGDEAQEIEASKNKLAAQIEALLEHYKQEDPVGLPGAPVPDPIEVPDMAKNMGISNLNMMKVKAYGLSKFRIASINADFKEMMIEAGIQLDEMLVKGNYILSSFFSKTNGPFTVLLKNVYVRGSATLGVERDGHLTTEQIKMDITFGEMAMDFQNLGFLGSVFQSVINSAPNVVFDAMKPFMLQEADKQLRTEINAFIEKNMGDRRMPNSITPLDSAIAEGRKLVRQKGLDPYHVADMNRTMGVFSVQLSNTWINGISSFYRVGNITAAMQNNTVSLRLQVGTQQITGAGQWELGFGLVTRVGHVQFTVQYIRATVEISQPLDTRQRPQINDLQLDMGNIQVRCDGAGTLDYVMEFAVNVLPNLLRYQIMDAIENPIKQRVQEKFNTIDVEQVIKQQIEKNDHEGGNFAIDMNLFKMF</sequence>
<dbReference type="FunCoup" id="B4LSG6">
    <property type="interactions" value="1"/>
</dbReference>
<dbReference type="OrthoDB" id="6412801at2759"/>
<dbReference type="EMBL" id="CH940649">
    <property type="protein sequence ID" value="EDW64788.2"/>
    <property type="molecule type" value="Genomic_DNA"/>
</dbReference>
<dbReference type="InterPro" id="IPR010562">
    <property type="entry name" value="Haemolymph_juvenile_hormone-bd"/>
</dbReference>
<protein>
    <submittedName>
        <fullName evidence="2">Uncharacterized protein</fullName>
    </submittedName>
</protein>
<reference evidence="2 3" key="1">
    <citation type="journal article" date="2007" name="Nature">
        <title>Evolution of genes and genomes on the Drosophila phylogeny.</title>
        <authorList>
            <consortium name="Drosophila 12 Genomes Consortium"/>
            <person name="Clark A.G."/>
            <person name="Eisen M.B."/>
            <person name="Smith D.R."/>
            <person name="Bergman C.M."/>
            <person name="Oliver B."/>
            <person name="Markow T.A."/>
            <person name="Kaufman T.C."/>
            <person name="Kellis M."/>
            <person name="Gelbart W."/>
            <person name="Iyer V.N."/>
            <person name="Pollard D.A."/>
            <person name="Sackton T.B."/>
            <person name="Larracuente A.M."/>
            <person name="Singh N.D."/>
            <person name="Abad J.P."/>
            <person name="Abt D.N."/>
            <person name="Adryan B."/>
            <person name="Aguade M."/>
            <person name="Akashi H."/>
            <person name="Anderson W.W."/>
            <person name="Aquadro C.F."/>
            <person name="Ardell D.H."/>
            <person name="Arguello R."/>
            <person name="Artieri C.G."/>
            <person name="Barbash D.A."/>
            <person name="Barker D."/>
            <person name="Barsanti P."/>
            <person name="Batterham P."/>
            <person name="Batzoglou S."/>
            <person name="Begun D."/>
            <person name="Bhutkar A."/>
            <person name="Blanco E."/>
            <person name="Bosak S.A."/>
            <person name="Bradley R.K."/>
            <person name="Brand A.D."/>
            <person name="Brent M.R."/>
            <person name="Brooks A.N."/>
            <person name="Brown R.H."/>
            <person name="Butlin R.K."/>
            <person name="Caggese C."/>
            <person name="Calvi B.R."/>
            <person name="Bernardo de Carvalho A."/>
            <person name="Caspi A."/>
            <person name="Castrezana S."/>
            <person name="Celniker S.E."/>
            <person name="Chang J.L."/>
            <person name="Chapple C."/>
            <person name="Chatterji S."/>
            <person name="Chinwalla A."/>
            <person name="Civetta A."/>
            <person name="Clifton S.W."/>
            <person name="Comeron J.M."/>
            <person name="Costello J.C."/>
            <person name="Coyne J.A."/>
            <person name="Daub J."/>
            <person name="David R.G."/>
            <person name="Delcher A.L."/>
            <person name="Delehaunty K."/>
            <person name="Do C.B."/>
            <person name="Ebling H."/>
            <person name="Edwards K."/>
            <person name="Eickbush T."/>
            <person name="Evans J.D."/>
            <person name="Filipski A."/>
            <person name="Findeiss S."/>
            <person name="Freyhult E."/>
            <person name="Fulton L."/>
            <person name="Fulton R."/>
            <person name="Garcia A.C."/>
            <person name="Gardiner A."/>
            <person name="Garfield D.A."/>
            <person name="Garvin B.E."/>
            <person name="Gibson G."/>
            <person name="Gilbert D."/>
            <person name="Gnerre S."/>
            <person name="Godfrey J."/>
            <person name="Good R."/>
            <person name="Gotea V."/>
            <person name="Gravely B."/>
            <person name="Greenberg A.J."/>
            <person name="Griffiths-Jones S."/>
            <person name="Gross S."/>
            <person name="Guigo R."/>
            <person name="Gustafson E.A."/>
            <person name="Haerty W."/>
            <person name="Hahn M.W."/>
            <person name="Halligan D.L."/>
            <person name="Halpern A.L."/>
            <person name="Halter G.M."/>
            <person name="Han M.V."/>
            <person name="Heger A."/>
            <person name="Hillier L."/>
            <person name="Hinrichs A.S."/>
            <person name="Holmes I."/>
            <person name="Hoskins R.A."/>
            <person name="Hubisz M.J."/>
            <person name="Hultmark D."/>
            <person name="Huntley M.A."/>
            <person name="Jaffe D.B."/>
            <person name="Jagadeeshan S."/>
            <person name="Jeck W.R."/>
            <person name="Johnson J."/>
            <person name="Jones C.D."/>
            <person name="Jordan W.C."/>
            <person name="Karpen G.H."/>
            <person name="Kataoka E."/>
            <person name="Keightley P.D."/>
            <person name="Kheradpour P."/>
            <person name="Kirkness E.F."/>
            <person name="Koerich L.B."/>
            <person name="Kristiansen K."/>
            <person name="Kudrna D."/>
            <person name="Kulathinal R.J."/>
            <person name="Kumar S."/>
            <person name="Kwok R."/>
            <person name="Lander E."/>
            <person name="Langley C.H."/>
            <person name="Lapoint R."/>
            <person name="Lazzaro B.P."/>
            <person name="Lee S.J."/>
            <person name="Levesque L."/>
            <person name="Li R."/>
            <person name="Lin C.F."/>
            <person name="Lin M.F."/>
            <person name="Lindblad-Toh K."/>
            <person name="Llopart A."/>
            <person name="Long M."/>
            <person name="Low L."/>
            <person name="Lozovsky E."/>
            <person name="Lu J."/>
            <person name="Luo M."/>
            <person name="Machado C.A."/>
            <person name="Makalowski W."/>
            <person name="Marzo M."/>
            <person name="Matsuda M."/>
            <person name="Matzkin L."/>
            <person name="McAllister B."/>
            <person name="McBride C.S."/>
            <person name="McKernan B."/>
            <person name="McKernan K."/>
            <person name="Mendez-Lago M."/>
            <person name="Minx P."/>
            <person name="Mollenhauer M.U."/>
            <person name="Montooth K."/>
            <person name="Mount S.M."/>
            <person name="Mu X."/>
            <person name="Myers E."/>
            <person name="Negre B."/>
            <person name="Newfeld S."/>
            <person name="Nielsen R."/>
            <person name="Noor M.A."/>
            <person name="O'Grady P."/>
            <person name="Pachter L."/>
            <person name="Papaceit M."/>
            <person name="Parisi M.J."/>
            <person name="Parisi M."/>
            <person name="Parts L."/>
            <person name="Pedersen J.S."/>
            <person name="Pesole G."/>
            <person name="Phillippy A.M."/>
            <person name="Ponting C.P."/>
            <person name="Pop M."/>
            <person name="Porcelli D."/>
            <person name="Powell J.R."/>
            <person name="Prohaska S."/>
            <person name="Pruitt K."/>
            <person name="Puig M."/>
            <person name="Quesneville H."/>
            <person name="Ram K.R."/>
            <person name="Rand D."/>
            <person name="Rasmussen M.D."/>
            <person name="Reed L.K."/>
            <person name="Reenan R."/>
            <person name="Reily A."/>
            <person name="Remington K.A."/>
            <person name="Rieger T.T."/>
            <person name="Ritchie M.G."/>
            <person name="Robin C."/>
            <person name="Rogers Y.H."/>
            <person name="Rohde C."/>
            <person name="Rozas J."/>
            <person name="Rubenfield M.J."/>
            <person name="Ruiz A."/>
            <person name="Russo S."/>
            <person name="Salzberg S.L."/>
            <person name="Sanchez-Gracia A."/>
            <person name="Saranga D.J."/>
            <person name="Sato H."/>
            <person name="Schaeffer S.W."/>
            <person name="Schatz M.C."/>
            <person name="Schlenke T."/>
            <person name="Schwartz R."/>
            <person name="Segarra C."/>
            <person name="Singh R.S."/>
            <person name="Sirot L."/>
            <person name="Sirota M."/>
            <person name="Sisneros N.B."/>
            <person name="Smith C.D."/>
            <person name="Smith T.F."/>
            <person name="Spieth J."/>
            <person name="Stage D.E."/>
            <person name="Stark A."/>
            <person name="Stephan W."/>
            <person name="Strausberg R.L."/>
            <person name="Strempel S."/>
            <person name="Sturgill D."/>
            <person name="Sutton G."/>
            <person name="Sutton G.G."/>
            <person name="Tao W."/>
            <person name="Teichmann S."/>
            <person name="Tobari Y.N."/>
            <person name="Tomimura Y."/>
            <person name="Tsolas J.M."/>
            <person name="Valente V.L."/>
            <person name="Venter E."/>
            <person name="Venter J.C."/>
            <person name="Vicario S."/>
            <person name="Vieira F.G."/>
            <person name="Vilella A.J."/>
            <person name="Villasante A."/>
            <person name="Walenz B."/>
            <person name="Wang J."/>
            <person name="Wasserman M."/>
            <person name="Watts T."/>
            <person name="Wilson D."/>
            <person name="Wilson R.K."/>
            <person name="Wing R.A."/>
            <person name="Wolfner M.F."/>
            <person name="Wong A."/>
            <person name="Wong G.K."/>
            <person name="Wu C.I."/>
            <person name="Wu G."/>
            <person name="Yamamoto D."/>
            <person name="Yang H.P."/>
            <person name="Yang S.P."/>
            <person name="Yorke J.A."/>
            <person name="Yoshida K."/>
            <person name="Zdobnov E."/>
            <person name="Zhang P."/>
            <person name="Zhang Y."/>
            <person name="Zimin A.V."/>
            <person name="Baldwin J."/>
            <person name="Abdouelleil A."/>
            <person name="Abdulkadir J."/>
            <person name="Abebe A."/>
            <person name="Abera B."/>
            <person name="Abreu J."/>
            <person name="Acer S.C."/>
            <person name="Aftuck L."/>
            <person name="Alexander A."/>
            <person name="An P."/>
            <person name="Anderson E."/>
            <person name="Anderson S."/>
            <person name="Arachi H."/>
            <person name="Azer M."/>
            <person name="Bachantsang P."/>
            <person name="Barry A."/>
            <person name="Bayul T."/>
            <person name="Berlin A."/>
            <person name="Bessette D."/>
            <person name="Bloom T."/>
            <person name="Blye J."/>
            <person name="Boguslavskiy L."/>
            <person name="Bonnet C."/>
            <person name="Boukhgalter B."/>
            <person name="Bourzgui I."/>
            <person name="Brown A."/>
            <person name="Cahill P."/>
            <person name="Channer S."/>
            <person name="Cheshatsang Y."/>
            <person name="Chuda L."/>
            <person name="Citroen M."/>
            <person name="Collymore A."/>
            <person name="Cooke P."/>
            <person name="Costello M."/>
            <person name="D'Aco K."/>
            <person name="Daza R."/>
            <person name="De Haan G."/>
            <person name="DeGray S."/>
            <person name="DeMaso C."/>
            <person name="Dhargay N."/>
            <person name="Dooley K."/>
            <person name="Dooley E."/>
            <person name="Doricent M."/>
            <person name="Dorje P."/>
            <person name="Dorjee K."/>
            <person name="Dupes A."/>
            <person name="Elong R."/>
            <person name="Falk J."/>
            <person name="Farina A."/>
            <person name="Faro S."/>
            <person name="Ferguson D."/>
            <person name="Fisher S."/>
            <person name="Foley C.D."/>
            <person name="Franke A."/>
            <person name="Friedrich D."/>
            <person name="Gadbois L."/>
            <person name="Gearin G."/>
            <person name="Gearin C.R."/>
            <person name="Giannoukos G."/>
            <person name="Goode T."/>
            <person name="Graham J."/>
            <person name="Grandbois E."/>
            <person name="Grewal S."/>
            <person name="Gyaltsen K."/>
            <person name="Hafez N."/>
            <person name="Hagos B."/>
            <person name="Hall J."/>
            <person name="Henson C."/>
            <person name="Hollinger A."/>
            <person name="Honan T."/>
            <person name="Huard M.D."/>
            <person name="Hughes L."/>
            <person name="Hurhula B."/>
            <person name="Husby M.E."/>
            <person name="Kamat A."/>
            <person name="Kanga B."/>
            <person name="Kashin S."/>
            <person name="Khazanovich D."/>
            <person name="Kisner P."/>
            <person name="Lance K."/>
            <person name="Lara M."/>
            <person name="Lee W."/>
            <person name="Lennon N."/>
            <person name="Letendre F."/>
            <person name="LeVine R."/>
            <person name="Lipovsky A."/>
            <person name="Liu X."/>
            <person name="Liu J."/>
            <person name="Liu S."/>
            <person name="Lokyitsang T."/>
            <person name="Lokyitsang Y."/>
            <person name="Lubonja R."/>
            <person name="Lui A."/>
            <person name="MacDonald P."/>
            <person name="Magnisalis V."/>
            <person name="Maru K."/>
            <person name="Matthews C."/>
            <person name="McCusker W."/>
            <person name="McDonough S."/>
            <person name="Mehta T."/>
            <person name="Meldrim J."/>
            <person name="Meneus L."/>
            <person name="Mihai O."/>
            <person name="Mihalev A."/>
            <person name="Mihova T."/>
            <person name="Mittelman R."/>
            <person name="Mlenga V."/>
            <person name="Montmayeur A."/>
            <person name="Mulrain L."/>
            <person name="Navidi A."/>
            <person name="Naylor J."/>
            <person name="Negash T."/>
            <person name="Nguyen T."/>
            <person name="Nguyen N."/>
            <person name="Nicol R."/>
            <person name="Norbu C."/>
            <person name="Norbu N."/>
            <person name="Novod N."/>
            <person name="O'Neill B."/>
            <person name="Osman S."/>
            <person name="Markiewicz E."/>
            <person name="Oyono O.L."/>
            <person name="Patti C."/>
            <person name="Phunkhang P."/>
            <person name="Pierre F."/>
            <person name="Priest M."/>
            <person name="Raghuraman S."/>
            <person name="Rege F."/>
            <person name="Reyes R."/>
            <person name="Rise C."/>
            <person name="Rogov P."/>
            <person name="Ross K."/>
            <person name="Ryan E."/>
            <person name="Settipalli S."/>
            <person name="Shea T."/>
            <person name="Sherpa N."/>
            <person name="Shi L."/>
            <person name="Shih D."/>
            <person name="Sparrow T."/>
            <person name="Spaulding J."/>
            <person name="Stalker J."/>
            <person name="Stange-Thomann N."/>
            <person name="Stavropoulos S."/>
            <person name="Stone C."/>
            <person name="Strader C."/>
            <person name="Tesfaye S."/>
            <person name="Thomson T."/>
            <person name="Thoulutsang Y."/>
            <person name="Thoulutsang D."/>
            <person name="Topham K."/>
            <person name="Topping I."/>
            <person name="Tsamla T."/>
            <person name="Vassiliev H."/>
            <person name="Vo A."/>
            <person name="Wangchuk T."/>
            <person name="Wangdi T."/>
            <person name="Weiand M."/>
            <person name="Wilkinson J."/>
            <person name="Wilson A."/>
            <person name="Yadav S."/>
            <person name="Young G."/>
            <person name="Yu Q."/>
            <person name="Zembek L."/>
            <person name="Zhong D."/>
            <person name="Zimmer A."/>
            <person name="Zwirko Z."/>
            <person name="Jaffe D.B."/>
            <person name="Alvarez P."/>
            <person name="Brockman W."/>
            <person name="Butler J."/>
            <person name="Chin C."/>
            <person name="Gnerre S."/>
            <person name="Grabherr M."/>
            <person name="Kleber M."/>
            <person name="Mauceli E."/>
            <person name="MacCallum I."/>
        </authorList>
    </citation>
    <scope>NUCLEOTIDE SEQUENCE [LARGE SCALE GENOMIC DNA]</scope>
    <source>
        <strain evidence="3">Tucson 15010-1051.87</strain>
    </source>
</reference>
<dbReference type="Gene3D" id="3.15.10.30">
    <property type="entry name" value="Haemolymph juvenile hormone binding protein"/>
    <property type="match status" value="1"/>
</dbReference>
<dbReference type="InterPro" id="IPR020234">
    <property type="entry name" value="Mite_allergen_group-7"/>
</dbReference>
<organism evidence="2 3">
    <name type="scientific">Drosophila virilis</name>
    <name type="common">Fruit fly</name>
    <dbReference type="NCBI Taxonomy" id="7244"/>
    <lineage>
        <taxon>Eukaryota</taxon>
        <taxon>Metazoa</taxon>
        <taxon>Ecdysozoa</taxon>
        <taxon>Arthropoda</taxon>
        <taxon>Hexapoda</taxon>
        <taxon>Insecta</taxon>
        <taxon>Pterygota</taxon>
        <taxon>Neoptera</taxon>
        <taxon>Endopterygota</taxon>
        <taxon>Diptera</taxon>
        <taxon>Brachycera</taxon>
        <taxon>Muscomorpha</taxon>
        <taxon>Ephydroidea</taxon>
        <taxon>Drosophilidae</taxon>
        <taxon>Drosophila</taxon>
    </lineage>
</organism>
<feature type="chain" id="PRO_5002816493" evidence="1">
    <location>
        <begin position="23"/>
        <end position="447"/>
    </location>
</feature>
<evidence type="ECO:0000313" key="3">
    <source>
        <dbReference type="Proteomes" id="UP000008792"/>
    </source>
</evidence>
<dbReference type="InParanoid" id="B4LSG6"/>
<dbReference type="eggNOG" id="ENOG502QVU1">
    <property type="taxonomic scope" value="Eukaryota"/>
</dbReference>
<dbReference type="PANTHER" id="PTHR11008">
    <property type="entry name" value="PROTEIN TAKEOUT-LIKE PROTEIN"/>
    <property type="match status" value="1"/>
</dbReference>